<feature type="transmembrane region" description="Helical" evidence="8">
    <location>
        <begin position="35"/>
        <end position="57"/>
    </location>
</feature>
<name>A0ABQ3H4T8_9NEIS</name>
<gene>
    <name evidence="10" type="ORF">GCM10011419_01380</name>
</gene>
<protein>
    <submittedName>
        <fullName evidence="10">EamA family transporter</fullName>
    </submittedName>
</protein>
<dbReference type="NCBIfam" id="TIGR00688">
    <property type="entry name" value="rarD"/>
    <property type="match status" value="1"/>
</dbReference>
<dbReference type="EMBL" id="BMYP01000001">
    <property type="protein sequence ID" value="GHD70671.1"/>
    <property type="molecule type" value="Genomic_DNA"/>
</dbReference>
<feature type="transmembrane region" description="Helical" evidence="8">
    <location>
        <begin position="211"/>
        <end position="232"/>
    </location>
</feature>
<feature type="domain" description="EamA" evidence="9">
    <location>
        <begin position="156"/>
        <end position="286"/>
    </location>
</feature>
<dbReference type="SUPFAM" id="SSF103481">
    <property type="entry name" value="Multidrug resistance efflux transporter EmrE"/>
    <property type="match status" value="2"/>
</dbReference>
<dbReference type="PANTHER" id="PTHR22911">
    <property type="entry name" value="ACYL-MALONYL CONDENSING ENZYME-RELATED"/>
    <property type="match status" value="1"/>
</dbReference>
<evidence type="ECO:0000313" key="11">
    <source>
        <dbReference type="Proteomes" id="UP000662678"/>
    </source>
</evidence>
<sequence length="309" mass="33387">MPTSRQETSRGVLYAVGAFFIWGLFPLYWKPLHDVPALQILCHRIVWSAVFVALILLLQRNWGWLADSVRDTRRLGIFALSSLLLSLNWLIYIWAVNDGRVVEASLGYFINPLVNVLLGRFFLGERLTRPQAGAVGLATLGVALITIGVGSLPWVALGLAGTFGVYGLLRKQASLPSLEGLALETFLMLPLAAAALLWFEANGSGGFGHLGLATDLLLVGGGIVTAIPLLLFASGARRLKLATVGLIQYLGPTIQLLLGVLLYQEPFGPERAIGFALIWSGLALYSGAGLLGYWKQRRLQQVRPAAAAE</sequence>
<accession>A0ABQ3H4T8</accession>
<dbReference type="Pfam" id="PF00892">
    <property type="entry name" value="EamA"/>
    <property type="match status" value="2"/>
</dbReference>
<dbReference type="InterPro" id="IPR037185">
    <property type="entry name" value="EmrE-like"/>
</dbReference>
<comment type="caution">
    <text evidence="10">The sequence shown here is derived from an EMBL/GenBank/DDBJ whole genome shotgun (WGS) entry which is preliminary data.</text>
</comment>
<keyword evidence="5 8" id="KW-0812">Transmembrane</keyword>
<keyword evidence="11" id="KW-1185">Reference proteome</keyword>
<evidence type="ECO:0000256" key="8">
    <source>
        <dbReference type="SAM" id="Phobius"/>
    </source>
</evidence>
<feature type="transmembrane region" description="Helical" evidence="8">
    <location>
        <begin position="106"/>
        <end position="123"/>
    </location>
</feature>
<keyword evidence="7 8" id="KW-0472">Membrane</keyword>
<evidence type="ECO:0000259" key="9">
    <source>
        <dbReference type="Pfam" id="PF00892"/>
    </source>
</evidence>
<feature type="transmembrane region" description="Helical" evidence="8">
    <location>
        <begin position="12"/>
        <end position="29"/>
    </location>
</feature>
<evidence type="ECO:0000256" key="5">
    <source>
        <dbReference type="ARBA" id="ARBA00022692"/>
    </source>
</evidence>
<feature type="transmembrane region" description="Helical" evidence="8">
    <location>
        <begin position="244"/>
        <end position="263"/>
    </location>
</feature>
<feature type="transmembrane region" description="Helical" evidence="8">
    <location>
        <begin position="275"/>
        <end position="294"/>
    </location>
</feature>
<evidence type="ECO:0000313" key="10">
    <source>
        <dbReference type="EMBL" id="GHD70671.1"/>
    </source>
</evidence>
<dbReference type="RefSeq" id="WP_189351715.1">
    <property type="nucleotide sequence ID" value="NZ_BMYP01000001.1"/>
</dbReference>
<evidence type="ECO:0000256" key="4">
    <source>
        <dbReference type="ARBA" id="ARBA00022475"/>
    </source>
</evidence>
<comment type="subcellular location">
    <subcellularLocation>
        <location evidence="1">Cell membrane</location>
        <topology evidence="1">Multi-pass membrane protein</topology>
    </subcellularLocation>
</comment>
<evidence type="ECO:0000256" key="1">
    <source>
        <dbReference type="ARBA" id="ARBA00004651"/>
    </source>
</evidence>
<dbReference type="InterPro" id="IPR004626">
    <property type="entry name" value="RarD"/>
</dbReference>
<evidence type="ECO:0000256" key="6">
    <source>
        <dbReference type="ARBA" id="ARBA00022989"/>
    </source>
</evidence>
<keyword evidence="6 8" id="KW-1133">Transmembrane helix</keyword>
<evidence type="ECO:0000256" key="2">
    <source>
        <dbReference type="ARBA" id="ARBA00007362"/>
    </source>
</evidence>
<dbReference type="InterPro" id="IPR000620">
    <property type="entry name" value="EamA_dom"/>
</dbReference>
<evidence type="ECO:0000256" key="3">
    <source>
        <dbReference type="ARBA" id="ARBA00022448"/>
    </source>
</evidence>
<feature type="transmembrane region" description="Helical" evidence="8">
    <location>
        <begin position="77"/>
        <end position="94"/>
    </location>
</feature>
<organism evidence="10 11">
    <name type="scientific">Vogesella fluminis</name>
    <dbReference type="NCBI Taxonomy" id="1069161"/>
    <lineage>
        <taxon>Bacteria</taxon>
        <taxon>Pseudomonadati</taxon>
        <taxon>Pseudomonadota</taxon>
        <taxon>Betaproteobacteria</taxon>
        <taxon>Neisseriales</taxon>
        <taxon>Chromobacteriaceae</taxon>
        <taxon>Vogesella</taxon>
    </lineage>
</organism>
<keyword evidence="3" id="KW-0813">Transport</keyword>
<evidence type="ECO:0000256" key="7">
    <source>
        <dbReference type="ARBA" id="ARBA00023136"/>
    </source>
</evidence>
<reference evidence="11" key="1">
    <citation type="journal article" date="2019" name="Int. J. Syst. Evol. Microbiol.">
        <title>The Global Catalogue of Microorganisms (GCM) 10K type strain sequencing project: providing services to taxonomists for standard genome sequencing and annotation.</title>
        <authorList>
            <consortium name="The Broad Institute Genomics Platform"/>
            <consortium name="The Broad Institute Genome Sequencing Center for Infectious Disease"/>
            <person name="Wu L."/>
            <person name="Ma J."/>
        </authorList>
    </citation>
    <scope>NUCLEOTIDE SEQUENCE [LARGE SCALE GENOMIC DNA]</scope>
    <source>
        <strain evidence="11">KCTC 23713</strain>
    </source>
</reference>
<dbReference type="Proteomes" id="UP000662678">
    <property type="component" value="Unassembled WGS sequence"/>
</dbReference>
<comment type="similarity">
    <text evidence="2">Belongs to the EamA transporter family.</text>
</comment>
<dbReference type="PANTHER" id="PTHR22911:SF137">
    <property type="entry name" value="SOLUTE CARRIER FAMILY 35 MEMBER G2-RELATED"/>
    <property type="match status" value="1"/>
</dbReference>
<feature type="transmembrane region" description="Helical" evidence="8">
    <location>
        <begin position="130"/>
        <end position="147"/>
    </location>
</feature>
<keyword evidence="4" id="KW-1003">Cell membrane</keyword>
<feature type="domain" description="EamA" evidence="9">
    <location>
        <begin position="10"/>
        <end position="146"/>
    </location>
</feature>
<proteinExistence type="inferred from homology"/>